<feature type="region of interest" description="Disordered" evidence="1">
    <location>
        <begin position="533"/>
        <end position="597"/>
    </location>
</feature>
<dbReference type="EMBL" id="CP032134">
    <property type="protein sequence ID" value="AXY55397.1"/>
    <property type="molecule type" value="Genomic_DNA"/>
</dbReference>
<dbReference type="Proteomes" id="UP000263753">
    <property type="component" value="Chromosome"/>
</dbReference>
<accession>A0A3B7LUH0</accession>
<sequence length="615" mass="68884">MIGIRKNKKMKNTVKFKKATKTFDANLSGFIEAVSFQESTSDLSLSLNHPINIRAAGIINKLGYMGLFQFGEEALYDLGYYLGDRGISYEDIKGEGKETPIYKSWKSQFDSNNWVGKWSGKRGVKSKNDFLNSPQIQYEVIKEWIAKLCNQLRNMYMNEFFGRTIQGVEITESGAIAGMHLVGHGGLGAFLGISKYKNAKQTDGNGVHVKEYIKMFNGFNLEICCPRKINISLIDKYDNPLINNEVFIVSKYSGKHVTGETKVKVKSDENGNLPVIVRHPDTEIKIVADGKESNTIIQKAKEIQNATLKDFEISKIPATLGKDSAPQPRPQPTKTPQEVRVEQSSSENDKKNIADEKKDVIFNIQIVEGDTGKPISNMGFFLTYKENIKKHTADGNGVKQNIRAEIGQDIEITVSGDGRKQKIHHFKVEESLNNQTLKVKLPVHSFQLFVKKDGKVVPNTTTTVFYRTRKIIKKTNNSGVINLKMLVGFVYGFGVGQKELARARVVKVKSSIIFNVNSGFVKESKQLDLQKKTTIPPQNNTSQSKVPPQNPTEAKKEVPELSQQNTHTETGGRPLTTVSNQAPATSDTTRYHIYSDGKIKREGRVKLEVRHKPPN</sequence>
<evidence type="ECO:0000256" key="1">
    <source>
        <dbReference type="SAM" id="MobiDB-lite"/>
    </source>
</evidence>
<feature type="compositionally biased region" description="Polar residues" evidence="1">
    <location>
        <begin position="576"/>
        <end position="588"/>
    </location>
</feature>
<reference evidence="3" key="1">
    <citation type="submission" date="2018-09" db="EMBL/GenBank/DDBJ databases">
        <title>The complete genome of Acinetobacter sp. strain WCHAc010005.</title>
        <authorList>
            <person name="Hu Y."/>
            <person name="Long H."/>
            <person name="Feng Y."/>
            <person name="Zong Z."/>
        </authorList>
    </citation>
    <scope>NUCLEOTIDE SEQUENCE [LARGE SCALE GENOMIC DNA]</scope>
    <source>
        <strain evidence="3">WCHAc010005</strain>
    </source>
</reference>
<name>A0A3B7LUH0_9GAMM</name>
<proteinExistence type="predicted"/>
<evidence type="ECO:0000313" key="3">
    <source>
        <dbReference type="Proteomes" id="UP000263753"/>
    </source>
</evidence>
<dbReference type="AlphaFoldDB" id="A0A3B7LUH0"/>
<dbReference type="KEGG" id="achi:CDG60_01495"/>
<protein>
    <submittedName>
        <fullName evidence="2">Uncharacterized protein</fullName>
    </submittedName>
</protein>
<feature type="compositionally biased region" description="Polar residues" evidence="1">
    <location>
        <begin position="533"/>
        <end position="547"/>
    </location>
</feature>
<evidence type="ECO:0000313" key="2">
    <source>
        <dbReference type="EMBL" id="AXY55397.1"/>
    </source>
</evidence>
<organism evidence="2 3">
    <name type="scientific">Acinetobacter chinensis</name>
    <dbReference type="NCBI Taxonomy" id="2004650"/>
    <lineage>
        <taxon>Bacteria</taxon>
        <taxon>Pseudomonadati</taxon>
        <taxon>Pseudomonadota</taxon>
        <taxon>Gammaproteobacteria</taxon>
        <taxon>Moraxellales</taxon>
        <taxon>Moraxellaceae</taxon>
        <taxon>Acinetobacter</taxon>
    </lineage>
</organism>
<gene>
    <name evidence="2" type="ORF">CDG60_01495</name>
</gene>
<feature type="region of interest" description="Disordered" evidence="1">
    <location>
        <begin position="318"/>
        <end position="354"/>
    </location>
</feature>
<feature type="compositionally biased region" description="Basic and acidic residues" evidence="1">
    <location>
        <begin position="337"/>
        <end position="354"/>
    </location>
</feature>